<keyword evidence="3" id="KW-1185">Reference proteome</keyword>
<dbReference type="Proteomes" id="UP000314294">
    <property type="component" value="Unassembled WGS sequence"/>
</dbReference>
<accession>A0A4Z2GA76</accession>
<proteinExistence type="predicted"/>
<evidence type="ECO:0000313" key="3">
    <source>
        <dbReference type="Proteomes" id="UP000314294"/>
    </source>
</evidence>
<organism evidence="2 3">
    <name type="scientific">Liparis tanakae</name>
    <name type="common">Tanaka's snailfish</name>
    <dbReference type="NCBI Taxonomy" id="230148"/>
    <lineage>
        <taxon>Eukaryota</taxon>
        <taxon>Metazoa</taxon>
        <taxon>Chordata</taxon>
        <taxon>Craniata</taxon>
        <taxon>Vertebrata</taxon>
        <taxon>Euteleostomi</taxon>
        <taxon>Actinopterygii</taxon>
        <taxon>Neopterygii</taxon>
        <taxon>Teleostei</taxon>
        <taxon>Neoteleostei</taxon>
        <taxon>Acanthomorphata</taxon>
        <taxon>Eupercaria</taxon>
        <taxon>Perciformes</taxon>
        <taxon>Cottioidei</taxon>
        <taxon>Cottales</taxon>
        <taxon>Liparidae</taxon>
        <taxon>Liparis</taxon>
    </lineage>
</organism>
<gene>
    <name evidence="2" type="ORF">EYF80_039843</name>
</gene>
<name>A0A4Z2GA76_9TELE</name>
<feature type="region of interest" description="Disordered" evidence="1">
    <location>
        <begin position="1"/>
        <end position="39"/>
    </location>
</feature>
<feature type="compositionally biased region" description="Low complexity" evidence="1">
    <location>
        <begin position="96"/>
        <end position="106"/>
    </location>
</feature>
<feature type="region of interest" description="Disordered" evidence="1">
    <location>
        <begin position="96"/>
        <end position="154"/>
    </location>
</feature>
<dbReference type="EMBL" id="SRLO01000635">
    <property type="protein sequence ID" value="TNN49965.1"/>
    <property type="molecule type" value="Genomic_DNA"/>
</dbReference>
<dbReference type="AlphaFoldDB" id="A0A4Z2GA76"/>
<protein>
    <submittedName>
        <fullName evidence="2">Uncharacterized protein</fullName>
    </submittedName>
</protein>
<feature type="compositionally biased region" description="Low complexity" evidence="1">
    <location>
        <begin position="118"/>
        <end position="131"/>
    </location>
</feature>
<feature type="compositionally biased region" description="Polar residues" evidence="1">
    <location>
        <begin position="30"/>
        <end position="39"/>
    </location>
</feature>
<evidence type="ECO:0000256" key="1">
    <source>
        <dbReference type="SAM" id="MobiDB-lite"/>
    </source>
</evidence>
<sequence length="154" mass="16795">MLEVPVTNWREEEATDTEPPAATRGRRPSGTPSYLQQSQPLLVVEPLHSCPEPADHYVVVMKGAPSGRGQEVHDLGAGGVVESDRSISAVPAITSSSSLASNTDTSRTSTTWRHAGRNRLWWNSSSRNSRSLRSHELQRLHRGQPDSDGVAPYS</sequence>
<feature type="compositionally biased region" description="Basic and acidic residues" evidence="1">
    <location>
        <begin position="133"/>
        <end position="145"/>
    </location>
</feature>
<evidence type="ECO:0000313" key="2">
    <source>
        <dbReference type="EMBL" id="TNN49965.1"/>
    </source>
</evidence>
<comment type="caution">
    <text evidence="2">The sequence shown here is derived from an EMBL/GenBank/DDBJ whole genome shotgun (WGS) entry which is preliminary data.</text>
</comment>
<reference evidence="2 3" key="1">
    <citation type="submission" date="2019-03" db="EMBL/GenBank/DDBJ databases">
        <title>First draft genome of Liparis tanakae, snailfish: a comprehensive survey of snailfish specific genes.</title>
        <authorList>
            <person name="Kim W."/>
            <person name="Song I."/>
            <person name="Jeong J.-H."/>
            <person name="Kim D."/>
            <person name="Kim S."/>
            <person name="Ryu S."/>
            <person name="Song J.Y."/>
            <person name="Lee S.K."/>
        </authorList>
    </citation>
    <scope>NUCLEOTIDE SEQUENCE [LARGE SCALE GENOMIC DNA]</scope>
    <source>
        <tissue evidence="2">Muscle</tissue>
    </source>
</reference>